<accession>A0AAN9RUD7</accession>
<evidence type="ECO:0000313" key="3">
    <source>
        <dbReference type="Proteomes" id="UP001386955"/>
    </source>
</evidence>
<proteinExistence type="predicted"/>
<gene>
    <name evidence="2" type="ORF">VNO78_28843</name>
</gene>
<comment type="caution">
    <text evidence="2">The sequence shown here is derived from an EMBL/GenBank/DDBJ whole genome shotgun (WGS) entry which is preliminary data.</text>
</comment>
<evidence type="ECO:0000256" key="1">
    <source>
        <dbReference type="SAM" id="Phobius"/>
    </source>
</evidence>
<keyword evidence="1" id="KW-0472">Membrane</keyword>
<evidence type="ECO:0000313" key="2">
    <source>
        <dbReference type="EMBL" id="KAK7383171.1"/>
    </source>
</evidence>
<keyword evidence="1" id="KW-1133">Transmembrane helix</keyword>
<name>A0AAN9RUD7_PSOTE</name>
<dbReference type="EMBL" id="JAYMYS010000008">
    <property type="protein sequence ID" value="KAK7383171.1"/>
    <property type="molecule type" value="Genomic_DNA"/>
</dbReference>
<reference evidence="2 3" key="1">
    <citation type="submission" date="2024-01" db="EMBL/GenBank/DDBJ databases">
        <title>The genomes of 5 underutilized Papilionoideae crops provide insights into root nodulation and disease resistanc.</title>
        <authorList>
            <person name="Jiang F."/>
        </authorList>
    </citation>
    <scope>NUCLEOTIDE SEQUENCE [LARGE SCALE GENOMIC DNA]</scope>
    <source>
        <strain evidence="2">DUOXIRENSHENG_FW03</strain>
        <tissue evidence="2">Leaves</tissue>
    </source>
</reference>
<dbReference type="AlphaFoldDB" id="A0AAN9RUD7"/>
<keyword evidence="1" id="KW-0812">Transmembrane</keyword>
<keyword evidence="3" id="KW-1185">Reference proteome</keyword>
<dbReference type="Proteomes" id="UP001386955">
    <property type="component" value="Unassembled WGS sequence"/>
</dbReference>
<feature type="transmembrane region" description="Helical" evidence="1">
    <location>
        <begin position="25"/>
        <end position="46"/>
    </location>
</feature>
<sequence>MQQYLNLSHFQLLFYFLTMWSTTDHPLLCCILCSVLIMLCLVWSIYGATLCIRSIEHIDLKPLDIARLEVFEIASGLLLFQRLQQLSYKGLFDNAAIFELVPYSRAILFPNNVEYSGPIP</sequence>
<protein>
    <submittedName>
        <fullName evidence="2">Uncharacterized protein</fullName>
    </submittedName>
</protein>
<organism evidence="2 3">
    <name type="scientific">Psophocarpus tetragonolobus</name>
    <name type="common">Winged bean</name>
    <name type="synonym">Dolichos tetragonolobus</name>
    <dbReference type="NCBI Taxonomy" id="3891"/>
    <lineage>
        <taxon>Eukaryota</taxon>
        <taxon>Viridiplantae</taxon>
        <taxon>Streptophyta</taxon>
        <taxon>Embryophyta</taxon>
        <taxon>Tracheophyta</taxon>
        <taxon>Spermatophyta</taxon>
        <taxon>Magnoliopsida</taxon>
        <taxon>eudicotyledons</taxon>
        <taxon>Gunneridae</taxon>
        <taxon>Pentapetalae</taxon>
        <taxon>rosids</taxon>
        <taxon>fabids</taxon>
        <taxon>Fabales</taxon>
        <taxon>Fabaceae</taxon>
        <taxon>Papilionoideae</taxon>
        <taxon>50 kb inversion clade</taxon>
        <taxon>NPAAA clade</taxon>
        <taxon>indigoferoid/millettioid clade</taxon>
        <taxon>Phaseoleae</taxon>
        <taxon>Psophocarpus</taxon>
    </lineage>
</organism>